<dbReference type="GO" id="GO:0003700">
    <property type="term" value="F:DNA-binding transcription factor activity"/>
    <property type="evidence" value="ECO:0007669"/>
    <property type="project" value="TreeGrafter"/>
</dbReference>
<dbReference type="PANTHER" id="PTHR46797">
    <property type="entry name" value="HTH-TYPE TRANSCRIPTIONAL REGULATOR"/>
    <property type="match status" value="1"/>
</dbReference>
<dbReference type="AlphaFoldDB" id="A0A839PUI7"/>
<evidence type="ECO:0000313" key="4">
    <source>
        <dbReference type="EMBL" id="MBB2986693.1"/>
    </source>
</evidence>
<dbReference type="Pfam" id="PF13560">
    <property type="entry name" value="HTH_31"/>
    <property type="match status" value="1"/>
</dbReference>
<evidence type="ECO:0000313" key="5">
    <source>
        <dbReference type="Proteomes" id="UP000590811"/>
    </source>
</evidence>
<comment type="caution">
    <text evidence="4">The sequence shown here is derived from an EMBL/GenBank/DDBJ whole genome shotgun (WGS) entry which is preliminary data.</text>
</comment>
<dbReference type="CDD" id="cd02209">
    <property type="entry name" value="cupin_XRE_C"/>
    <property type="match status" value="1"/>
</dbReference>
<dbReference type="Gene3D" id="2.60.120.10">
    <property type="entry name" value="Jelly Rolls"/>
    <property type="match status" value="1"/>
</dbReference>
<dbReference type="CDD" id="cd00093">
    <property type="entry name" value="HTH_XRE"/>
    <property type="match status" value="1"/>
</dbReference>
<dbReference type="Gene3D" id="1.10.260.40">
    <property type="entry name" value="lambda repressor-like DNA-binding domains"/>
    <property type="match status" value="1"/>
</dbReference>
<dbReference type="InterPro" id="IPR014710">
    <property type="entry name" value="RmlC-like_jellyroll"/>
</dbReference>
<evidence type="ECO:0000256" key="2">
    <source>
        <dbReference type="SAM" id="MobiDB-lite"/>
    </source>
</evidence>
<evidence type="ECO:0000259" key="3">
    <source>
        <dbReference type="PROSITE" id="PS50943"/>
    </source>
</evidence>
<feature type="compositionally biased region" description="Low complexity" evidence="2">
    <location>
        <begin position="10"/>
        <end position="21"/>
    </location>
</feature>
<gene>
    <name evidence="4" type="ORF">FHW14_001858</name>
</gene>
<dbReference type="SUPFAM" id="SSF47413">
    <property type="entry name" value="lambda repressor-like DNA-binding domains"/>
    <property type="match status" value="1"/>
</dbReference>
<accession>A0A839PUI7</accession>
<dbReference type="InterPro" id="IPR050807">
    <property type="entry name" value="TransReg_Diox_bact_type"/>
</dbReference>
<dbReference type="Proteomes" id="UP000590811">
    <property type="component" value="Unassembled WGS sequence"/>
</dbReference>
<dbReference type="SMART" id="SM00530">
    <property type="entry name" value="HTH_XRE"/>
    <property type="match status" value="1"/>
</dbReference>
<feature type="region of interest" description="Disordered" evidence="2">
    <location>
        <begin position="1"/>
        <end position="27"/>
    </location>
</feature>
<dbReference type="GO" id="GO:0003677">
    <property type="term" value="F:DNA binding"/>
    <property type="evidence" value="ECO:0007669"/>
    <property type="project" value="UniProtKB-KW"/>
</dbReference>
<dbReference type="SUPFAM" id="SSF51182">
    <property type="entry name" value="RmlC-like cupins"/>
    <property type="match status" value="1"/>
</dbReference>
<proteinExistence type="predicted"/>
<keyword evidence="1" id="KW-0238">DNA-binding</keyword>
<name>A0A839PUI7_9MICO</name>
<dbReference type="GO" id="GO:0005829">
    <property type="term" value="C:cytosol"/>
    <property type="evidence" value="ECO:0007669"/>
    <property type="project" value="TreeGrafter"/>
</dbReference>
<evidence type="ECO:0000256" key="1">
    <source>
        <dbReference type="ARBA" id="ARBA00023125"/>
    </source>
</evidence>
<dbReference type="EMBL" id="JACHVT010000004">
    <property type="protein sequence ID" value="MBB2986693.1"/>
    <property type="molecule type" value="Genomic_DNA"/>
</dbReference>
<dbReference type="InterPro" id="IPR011051">
    <property type="entry name" value="RmlC_Cupin_sf"/>
</dbReference>
<dbReference type="InterPro" id="IPR013096">
    <property type="entry name" value="Cupin_2"/>
</dbReference>
<feature type="domain" description="HTH cro/C1-type" evidence="3">
    <location>
        <begin position="49"/>
        <end position="103"/>
    </location>
</feature>
<dbReference type="RefSeq" id="WP_221186300.1">
    <property type="nucleotide sequence ID" value="NZ_JACHVT010000004.1"/>
</dbReference>
<protein>
    <submittedName>
        <fullName evidence="4">Transcriptional regulator with XRE-family HTH domain</fullName>
    </submittedName>
</protein>
<reference evidence="4 5" key="1">
    <citation type="submission" date="2020-08" db="EMBL/GenBank/DDBJ databases">
        <title>Genomic Encyclopedia of Type Strains, Phase IV (KMG-V): Genome sequencing to study the core and pangenomes of soil and plant-associated prokaryotes.</title>
        <authorList>
            <person name="Whitman W."/>
        </authorList>
    </citation>
    <scope>NUCLEOTIDE SEQUENCE [LARGE SCALE GENOMIC DNA]</scope>
    <source>
        <strain evidence="4 5">B3ACCR2</strain>
    </source>
</reference>
<dbReference type="InterPro" id="IPR010982">
    <property type="entry name" value="Lambda_DNA-bd_dom_sf"/>
</dbReference>
<dbReference type="PANTHER" id="PTHR46797:SF1">
    <property type="entry name" value="METHYLPHOSPHONATE SYNTHASE"/>
    <property type="match status" value="1"/>
</dbReference>
<dbReference type="Pfam" id="PF07883">
    <property type="entry name" value="Cupin_2"/>
    <property type="match status" value="1"/>
</dbReference>
<dbReference type="InterPro" id="IPR001387">
    <property type="entry name" value="Cro/C1-type_HTH"/>
</dbReference>
<dbReference type="PROSITE" id="PS50943">
    <property type="entry name" value="HTH_CROC1"/>
    <property type="match status" value="1"/>
</dbReference>
<organism evidence="4 5">
    <name type="scientific">Terracoccus luteus</name>
    <dbReference type="NCBI Taxonomy" id="53356"/>
    <lineage>
        <taxon>Bacteria</taxon>
        <taxon>Bacillati</taxon>
        <taxon>Actinomycetota</taxon>
        <taxon>Actinomycetes</taxon>
        <taxon>Micrococcales</taxon>
        <taxon>Intrasporangiaceae</taxon>
        <taxon>Terracoccus</taxon>
    </lineage>
</organism>
<sequence length="240" mass="25651">MGDGLGDGSGVAAAGASSGGSTVEPTDEASLEALASLEAFDAEQLGLRLRSLREAKGQSLRSVARRLDISASALSQIERGVLRPSVNRLFAIVTVLGVSLVDLFREGEFTDTHPAPPPNSYSLRRALEVETLTLDGGVRFRRLSPGMARGVDFFESTYPPGSTGSSQNELITHSGFEIGTVTRGELVVDFADERVVLRAGDSISYACETPHRLSNQSDAVTVATWVIVHPEPARRGRRRD</sequence>